<dbReference type="PANTHER" id="PTHR10695">
    <property type="entry name" value="DEPHOSPHO-COA KINASE-RELATED"/>
    <property type="match status" value="1"/>
</dbReference>
<dbReference type="SUPFAM" id="SSF52540">
    <property type="entry name" value="P-loop containing nucleoside triphosphate hydrolases"/>
    <property type="match status" value="1"/>
</dbReference>
<evidence type="ECO:0000256" key="1">
    <source>
        <dbReference type="ARBA" id="ARBA00022741"/>
    </source>
</evidence>
<evidence type="ECO:0000313" key="3">
    <source>
        <dbReference type="EMBL" id="CAB4915865.1"/>
    </source>
</evidence>
<dbReference type="EMBL" id="CAFBMZ010000004">
    <property type="protein sequence ID" value="CAB4915865.1"/>
    <property type="molecule type" value="Genomic_DNA"/>
</dbReference>
<sequence>MLVIGLTGGIGSGKSLAAQYFAELGALVIDADQLARAAIERGTSGFDEVVSIFGDSILDNGDINRRALGELVFKDPSRKLELEAIIHPFVRSEFEAAVESLTGDQRLVYEIPLLYETNAADRFDLVITVESELDIRIQRLRAKGLHISEIQARIAAQASREDRTSIADFVIENNGTEDDLLRKVENIWDGLKSTFN</sequence>
<dbReference type="Gene3D" id="3.40.50.300">
    <property type="entry name" value="P-loop containing nucleotide triphosphate hydrolases"/>
    <property type="match status" value="1"/>
</dbReference>
<dbReference type="PROSITE" id="PS51219">
    <property type="entry name" value="DPCK"/>
    <property type="match status" value="1"/>
</dbReference>
<evidence type="ECO:0000256" key="2">
    <source>
        <dbReference type="ARBA" id="ARBA00022840"/>
    </source>
</evidence>
<keyword evidence="1" id="KW-0547">Nucleotide-binding</keyword>
<dbReference type="CDD" id="cd02022">
    <property type="entry name" value="DPCK"/>
    <property type="match status" value="1"/>
</dbReference>
<reference evidence="3" key="1">
    <citation type="submission" date="2020-05" db="EMBL/GenBank/DDBJ databases">
        <authorList>
            <person name="Chiriac C."/>
            <person name="Salcher M."/>
            <person name="Ghai R."/>
            <person name="Kavagutti S V."/>
        </authorList>
    </citation>
    <scope>NUCLEOTIDE SEQUENCE</scope>
</reference>
<dbReference type="InterPro" id="IPR027417">
    <property type="entry name" value="P-loop_NTPase"/>
</dbReference>
<accession>A0A6J7HH74</accession>
<name>A0A6J7HH74_9ZZZZ</name>
<organism evidence="3">
    <name type="scientific">freshwater metagenome</name>
    <dbReference type="NCBI Taxonomy" id="449393"/>
    <lineage>
        <taxon>unclassified sequences</taxon>
        <taxon>metagenomes</taxon>
        <taxon>ecological metagenomes</taxon>
    </lineage>
</organism>
<dbReference type="GO" id="GO:0015937">
    <property type="term" value="P:coenzyme A biosynthetic process"/>
    <property type="evidence" value="ECO:0007669"/>
    <property type="project" value="InterPro"/>
</dbReference>
<dbReference type="GO" id="GO:0004140">
    <property type="term" value="F:dephospho-CoA kinase activity"/>
    <property type="evidence" value="ECO:0007669"/>
    <property type="project" value="InterPro"/>
</dbReference>
<dbReference type="HAMAP" id="MF_00376">
    <property type="entry name" value="Dephospho_CoA_kinase"/>
    <property type="match status" value="1"/>
</dbReference>
<proteinExistence type="inferred from homology"/>
<dbReference type="Pfam" id="PF01121">
    <property type="entry name" value="CoaE"/>
    <property type="match status" value="1"/>
</dbReference>
<dbReference type="AlphaFoldDB" id="A0A6J7HH74"/>
<dbReference type="InterPro" id="IPR001977">
    <property type="entry name" value="Depp_CoAkinase"/>
</dbReference>
<protein>
    <submittedName>
        <fullName evidence="3">Unannotated protein</fullName>
    </submittedName>
</protein>
<keyword evidence="2" id="KW-0067">ATP-binding</keyword>
<dbReference type="NCBIfam" id="TIGR00152">
    <property type="entry name" value="dephospho-CoA kinase"/>
    <property type="match status" value="1"/>
</dbReference>
<dbReference type="GO" id="GO:0005524">
    <property type="term" value="F:ATP binding"/>
    <property type="evidence" value="ECO:0007669"/>
    <property type="project" value="UniProtKB-KW"/>
</dbReference>
<dbReference type="PANTHER" id="PTHR10695:SF46">
    <property type="entry name" value="BIFUNCTIONAL COENZYME A SYNTHASE-RELATED"/>
    <property type="match status" value="1"/>
</dbReference>
<gene>
    <name evidence="3" type="ORF">UFOPK3684_00091</name>
</gene>